<evidence type="ECO:0000313" key="8">
    <source>
        <dbReference type="EMBL" id="GFR94812.1"/>
    </source>
</evidence>
<keyword evidence="3" id="KW-1003">Cell membrane</keyword>
<dbReference type="PANTHER" id="PTHR42985">
    <property type="entry name" value="SODIUM-COUPLED MONOCARBOXYLATE TRANSPORTER"/>
    <property type="match status" value="1"/>
</dbReference>
<evidence type="ECO:0000256" key="4">
    <source>
        <dbReference type="ARBA" id="ARBA00023053"/>
    </source>
</evidence>
<evidence type="ECO:0000256" key="6">
    <source>
        <dbReference type="ARBA" id="ARBA00023201"/>
    </source>
</evidence>
<dbReference type="EMBL" id="BMAT01001889">
    <property type="protein sequence ID" value="GFR94812.1"/>
    <property type="molecule type" value="Genomic_DNA"/>
</dbReference>
<sequence>MKAVIWSDVFQAVIMLTGIFAILIQGTLNVGGPGEVWNMASSGGRLNFFNTLSSGLASLAALTWADIVHPLIGEISEVKATVIIKFIGELIGVIM</sequence>
<evidence type="ECO:0000256" key="3">
    <source>
        <dbReference type="ARBA" id="ARBA00022475"/>
    </source>
</evidence>
<evidence type="ECO:0000256" key="2">
    <source>
        <dbReference type="ARBA" id="ARBA00022448"/>
    </source>
</evidence>
<dbReference type="InterPro" id="IPR051163">
    <property type="entry name" value="Sodium:Solute_Symporter_SSF"/>
</dbReference>
<evidence type="ECO:0000256" key="7">
    <source>
        <dbReference type="SAM" id="Phobius"/>
    </source>
</evidence>
<gene>
    <name evidence="8" type="ORF">ElyMa_000928300</name>
</gene>
<keyword evidence="5" id="KW-0406">Ion transport</keyword>
<evidence type="ECO:0000256" key="1">
    <source>
        <dbReference type="ARBA" id="ARBA00004651"/>
    </source>
</evidence>
<keyword evidence="4" id="KW-0915">Sodium</keyword>
<accession>A0AAV4H9E2</accession>
<organism evidence="8 9">
    <name type="scientific">Elysia marginata</name>
    <dbReference type="NCBI Taxonomy" id="1093978"/>
    <lineage>
        <taxon>Eukaryota</taxon>
        <taxon>Metazoa</taxon>
        <taxon>Spiralia</taxon>
        <taxon>Lophotrochozoa</taxon>
        <taxon>Mollusca</taxon>
        <taxon>Gastropoda</taxon>
        <taxon>Heterobranchia</taxon>
        <taxon>Euthyneura</taxon>
        <taxon>Panpulmonata</taxon>
        <taxon>Sacoglossa</taxon>
        <taxon>Placobranchoidea</taxon>
        <taxon>Plakobranchidae</taxon>
        <taxon>Elysia</taxon>
    </lineage>
</organism>
<keyword evidence="7" id="KW-0812">Transmembrane</keyword>
<protein>
    <submittedName>
        <fullName evidence="8">Sodium-coupled monocarboxylate transporter 1</fullName>
    </submittedName>
</protein>
<proteinExistence type="predicted"/>
<keyword evidence="7" id="KW-1133">Transmembrane helix</keyword>
<dbReference type="GO" id="GO:0015293">
    <property type="term" value="F:symporter activity"/>
    <property type="evidence" value="ECO:0007669"/>
    <property type="project" value="TreeGrafter"/>
</dbReference>
<dbReference type="AlphaFoldDB" id="A0AAV4H9E2"/>
<comment type="subcellular location">
    <subcellularLocation>
        <location evidence="1">Cell membrane</location>
        <topology evidence="1">Multi-pass membrane protein</topology>
    </subcellularLocation>
</comment>
<keyword evidence="7" id="KW-0472">Membrane</keyword>
<keyword evidence="2" id="KW-0813">Transport</keyword>
<feature type="transmembrane region" description="Helical" evidence="7">
    <location>
        <begin position="9"/>
        <end position="28"/>
    </location>
</feature>
<evidence type="ECO:0000256" key="5">
    <source>
        <dbReference type="ARBA" id="ARBA00023065"/>
    </source>
</evidence>
<keyword evidence="6" id="KW-0739">Sodium transport</keyword>
<dbReference type="Gene3D" id="1.20.1730.10">
    <property type="entry name" value="Sodium/glucose cotransporter"/>
    <property type="match status" value="1"/>
</dbReference>
<dbReference type="PANTHER" id="PTHR42985:SF40">
    <property type="entry name" value="LD47995P-RELATED"/>
    <property type="match status" value="1"/>
</dbReference>
<reference evidence="8 9" key="1">
    <citation type="journal article" date="2021" name="Elife">
        <title>Chloroplast acquisition without the gene transfer in kleptoplastic sea slugs, Plakobranchus ocellatus.</title>
        <authorList>
            <person name="Maeda T."/>
            <person name="Takahashi S."/>
            <person name="Yoshida T."/>
            <person name="Shimamura S."/>
            <person name="Takaki Y."/>
            <person name="Nagai Y."/>
            <person name="Toyoda A."/>
            <person name="Suzuki Y."/>
            <person name="Arimoto A."/>
            <person name="Ishii H."/>
            <person name="Satoh N."/>
            <person name="Nishiyama T."/>
            <person name="Hasebe M."/>
            <person name="Maruyama T."/>
            <person name="Minagawa J."/>
            <person name="Obokata J."/>
            <person name="Shigenobu S."/>
        </authorList>
    </citation>
    <scope>NUCLEOTIDE SEQUENCE [LARGE SCALE GENOMIC DNA]</scope>
</reference>
<keyword evidence="9" id="KW-1185">Reference proteome</keyword>
<name>A0AAV4H9E2_9GAST</name>
<dbReference type="Proteomes" id="UP000762676">
    <property type="component" value="Unassembled WGS sequence"/>
</dbReference>
<evidence type="ECO:0000313" key="9">
    <source>
        <dbReference type="Proteomes" id="UP000762676"/>
    </source>
</evidence>
<comment type="caution">
    <text evidence="8">The sequence shown here is derived from an EMBL/GenBank/DDBJ whole genome shotgun (WGS) entry which is preliminary data.</text>
</comment>
<dbReference type="GO" id="GO:0006814">
    <property type="term" value="P:sodium ion transport"/>
    <property type="evidence" value="ECO:0007669"/>
    <property type="project" value="UniProtKB-KW"/>
</dbReference>
<dbReference type="GO" id="GO:0005886">
    <property type="term" value="C:plasma membrane"/>
    <property type="evidence" value="ECO:0007669"/>
    <property type="project" value="UniProtKB-SubCell"/>
</dbReference>
<dbReference type="InterPro" id="IPR038377">
    <property type="entry name" value="Na/Glc_symporter_sf"/>
</dbReference>